<accession>A0A366H3G8</accession>
<feature type="signal peptide" evidence="2">
    <location>
        <begin position="1"/>
        <end position="29"/>
    </location>
</feature>
<dbReference type="AlphaFoldDB" id="A0A366H3G8"/>
<protein>
    <submittedName>
        <fullName evidence="3">Uncharacterized protein</fullName>
    </submittedName>
</protein>
<keyword evidence="4" id="KW-1185">Reference proteome</keyword>
<feature type="compositionally biased region" description="Polar residues" evidence="1">
    <location>
        <begin position="54"/>
        <end position="72"/>
    </location>
</feature>
<proteinExistence type="predicted"/>
<evidence type="ECO:0000256" key="1">
    <source>
        <dbReference type="SAM" id="MobiDB-lite"/>
    </source>
</evidence>
<evidence type="ECO:0000313" key="4">
    <source>
        <dbReference type="Proteomes" id="UP000253426"/>
    </source>
</evidence>
<name>A0A366H3G8_9BACT</name>
<evidence type="ECO:0000256" key="2">
    <source>
        <dbReference type="SAM" id="SignalP"/>
    </source>
</evidence>
<feature type="region of interest" description="Disordered" evidence="1">
    <location>
        <begin position="120"/>
        <end position="152"/>
    </location>
</feature>
<feature type="region of interest" description="Disordered" evidence="1">
    <location>
        <begin position="46"/>
        <end position="102"/>
    </location>
</feature>
<comment type="caution">
    <text evidence="3">The sequence shown here is derived from an EMBL/GenBank/DDBJ whole genome shotgun (WGS) entry which is preliminary data.</text>
</comment>
<evidence type="ECO:0000313" key="3">
    <source>
        <dbReference type="EMBL" id="RBP36383.1"/>
    </source>
</evidence>
<keyword evidence="2" id="KW-0732">Signal</keyword>
<gene>
    <name evidence="3" type="ORF">DES53_11794</name>
</gene>
<dbReference type="Proteomes" id="UP000253426">
    <property type="component" value="Unassembled WGS sequence"/>
</dbReference>
<feature type="compositionally biased region" description="Low complexity" evidence="1">
    <location>
        <begin position="88"/>
        <end position="102"/>
    </location>
</feature>
<feature type="chain" id="PRO_5016908536" evidence="2">
    <location>
        <begin position="30"/>
        <end position="171"/>
    </location>
</feature>
<sequence>MRLRPRFPLAVLLCSLFFAVALPLPFLGAQTTAAPAAKPKVKMVPRALPGMGPRTQSGPTSEDIQDAESNARSKVPLFRPAAVRPTGNSQVQVPSASASVNQDPDRARIVLIRRKGTFPIPQSSASEAPVLVNDSTSRPVSAEPVPAALPPGKIRVIPKESIKLGTPASHP</sequence>
<dbReference type="EMBL" id="QNRR01000017">
    <property type="protein sequence ID" value="RBP36383.1"/>
    <property type="molecule type" value="Genomic_DNA"/>
</dbReference>
<reference evidence="3 4" key="1">
    <citation type="submission" date="2018-06" db="EMBL/GenBank/DDBJ databases">
        <title>Genomic Encyclopedia of Type Strains, Phase IV (KMG-IV): sequencing the most valuable type-strain genomes for metagenomic binning, comparative biology and taxonomic classification.</title>
        <authorList>
            <person name="Goeker M."/>
        </authorList>
    </citation>
    <scope>NUCLEOTIDE SEQUENCE [LARGE SCALE GENOMIC DNA]</scope>
    <source>
        <strain evidence="3 4">DSM 25532</strain>
    </source>
</reference>
<organism evidence="3 4">
    <name type="scientific">Roseimicrobium gellanilyticum</name>
    <dbReference type="NCBI Taxonomy" id="748857"/>
    <lineage>
        <taxon>Bacteria</taxon>
        <taxon>Pseudomonadati</taxon>
        <taxon>Verrucomicrobiota</taxon>
        <taxon>Verrucomicrobiia</taxon>
        <taxon>Verrucomicrobiales</taxon>
        <taxon>Verrucomicrobiaceae</taxon>
        <taxon>Roseimicrobium</taxon>
    </lineage>
</organism>